<dbReference type="Proteomes" id="UP000266177">
    <property type="component" value="Unassembled WGS sequence"/>
</dbReference>
<name>A0A3A3GDJ1_PANTH</name>
<dbReference type="RefSeq" id="WP_119795378.1">
    <property type="nucleotide sequence ID" value="NZ_QYZD01000022.1"/>
</dbReference>
<reference evidence="2 3" key="1">
    <citation type="submission" date="2018-09" db="EMBL/GenBank/DDBJ databases">
        <title>Paenibacillus SK2017-BO5.</title>
        <authorList>
            <person name="Piskunova J.V."/>
            <person name="Dubiley S.A."/>
            <person name="Severinov K.V."/>
        </authorList>
    </citation>
    <scope>NUCLEOTIDE SEQUENCE [LARGE SCALE GENOMIC DNA]</scope>
    <source>
        <strain evidence="2 3">BO5</strain>
    </source>
</reference>
<dbReference type="AlphaFoldDB" id="A0A3A3GDJ1"/>
<dbReference type="EMBL" id="QYZD01000022">
    <property type="protein sequence ID" value="RJG21637.1"/>
    <property type="molecule type" value="Genomic_DNA"/>
</dbReference>
<feature type="region of interest" description="Disordered" evidence="1">
    <location>
        <begin position="109"/>
        <end position="128"/>
    </location>
</feature>
<evidence type="ECO:0000313" key="3">
    <source>
        <dbReference type="Proteomes" id="UP000266177"/>
    </source>
</evidence>
<gene>
    <name evidence="2" type="ORF">DQX05_20665</name>
</gene>
<dbReference type="OrthoDB" id="2732048at2"/>
<sequence length="180" mass="19585">MTKPIVSWFNSAHTAEIAAPFDFGVIDAGDLGPLHTFNIWNNRNGETDVSKMEDCTFTTRDMGGGTGDTPENNVEAVKNNWFHVQVDSLGETDIEEETSAVGKIRMKPIGTTGKTTKDHEGNPLSIPLTPASQEILGVNNNGNPMDAAGNYVTVTVQPKIPLDASSGRQEFKLRVSYRYV</sequence>
<comment type="caution">
    <text evidence="2">The sequence shown here is derived from an EMBL/GenBank/DDBJ whole genome shotgun (WGS) entry which is preliminary data.</text>
</comment>
<evidence type="ECO:0000313" key="2">
    <source>
        <dbReference type="EMBL" id="RJG21637.1"/>
    </source>
</evidence>
<protein>
    <submittedName>
        <fullName evidence="2">Uncharacterized protein</fullName>
    </submittedName>
</protein>
<organism evidence="2 3">
    <name type="scientific">Paenibacillus thiaminolyticus</name>
    <name type="common">Bacillus thiaminolyticus</name>
    <dbReference type="NCBI Taxonomy" id="49283"/>
    <lineage>
        <taxon>Bacteria</taxon>
        <taxon>Bacillati</taxon>
        <taxon>Bacillota</taxon>
        <taxon>Bacilli</taxon>
        <taxon>Bacillales</taxon>
        <taxon>Paenibacillaceae</taxon>
        <taxon>Paenibacillus</taxon>
    </lineage>
</organism>
<accession>A0A3A3GDJ1</accession>
<proteinExistence type="predicted"/>
<evidence type="ECO:0000256" key="1">
    <source>
        <dbReference type="SAM" id="MobiDB-lite"/>
    </source>
</evidence>